<reference evidence="5" key="1">
    <citation type="submission" date="2017-08" db="EMBL/GenBank/DDBJ databases">
        <authorList>
            <person name="Varghese N."/>
            <person name="Submissions S."/>
        </authorList>
    </citation>
    <scope>NUCLEOTIDE SEQUENCE [LARGE SCALE GENOMIC DNA]</scope>
    <source>
        <strain evidence="5">JC23</strain>
    </source>
</reference>
<dbReference type="GO" id="GO:0004331">
    <property type="term" value="F:fructose-2,6-bisphosphate 2-phosphatase activity"/>
    <property type="evidence" value="ECO:0007669"/>
    <property type="project" value="TreeGrafter"/>
</dbReference>
<gene>
    <name evidence="4" type="ORF">SAMN05877842_11463</name>
</gene>
<protein>
    <submittedName>
        <fullName evidence="4">Alpha-ribazole phosphatase</fullName>
    </submittedName>
</protein>
<evidence type="ECO:0000313" key="5">
    <source>
        <dbReference type="Proteomes" id="UP000219252"/>
    </source>
</evidence>
<dbReference type="GO" id="GO:0045820">
    <property type="term" value="P:negative regulation of glycolytic process"/>
    <property type="evidence" value="ECO:0007669"/>
    <property type="project" value="TreeGrafter"/>
</dbReference>
<dbReference type="GO" id="GO:0005829">
    <property type="term" value="C:cytosol"/>
    <property type="evidence" value="ECO:0007669"/>
    <property type="project" value="TreeGrafter"/>
</dbReference>
<dbReference type="Gene3D" id="3.40.50.1240">
    <property type="entry name" value="Phosphoglycerate mutase-like"/>
    <property type="match status" value="1"/>
</dbReference>
<feature type="active site" description="Tele-phosphohistidine intermediate" evidence="2">
    <location>
        <position position="14"/>
    </location>
</feature>
<dbReference type="SMART" id="SM00855">
    <property type="entry name" value="PGAM"/>
    <property type="match status" value="1"/>
</dbReference>
<dbReference type="EMBL" id="OBQC01000014">
    <property type="protein sequence ID" value="SOC43082.1"/>
    <property type="molecule type" value="Genomic_DNA"/>
</dbReference>
<proteinExistence type="predicted"/>
<dbReference type="GO" id="GO:0043456">
    <property type="term" value="P:regulation of pentose-phosphate shunt"/>
    <property type="evidence" value="ECO:0007669"/>
    <property type="project" value="TreeGrafter"/>
</dbReference>
<keyword evidence="5" id="KW-1185">Reference proteome</keyword>
<evidence type="ECO:0000256" key="1">
    <source>
        <dbReference type="ARBA" id="ARBA00022801"/>
    </source>
</evidence>
<evidence type="ECO:0000313" key="4">
    <source>
        <dbReference type="EMBL" id="SOC43082.1"/>
    </source>
</evidence>
<dbReference type="AlphaFoldDB" id="A0A285UMN9"/>
<dbReference type="InterPro" id="IPR013078">
    <property type="entry name" value="His_Pase_superF_clade-1"/>
</dbReference>
<dbReference type="PANTHER" id="PTHR46517:SF1">
    <property type="entry name" value="FRUCTOSE-2,6-BISPHOSPHATASE TIGAR"/>
    <property type="match status" value="1"/>
</dbReference>
<feature type="binding site" evidence="3">
    <location>
        <position position="63"/>
    </location>
    <ligand>
        <name>substrate</name>
    </ligand>
</feature>
<feature type="binding site" evidence="3">
    <location>
        <begin position="13"/>
        <end position="20"/>
    </location>
    <ligand>
        <name>substrate</name>
    </ligand>
</feature>
<dbReference type="InterPro" id="IPR051695">
    <property type="entry name" value="Phosphoglycerate_Mutase"/>
</dbReference>
<name>A0A285UMN9_9BACL</name>
<dbReference type="Pfam" id="PF00300">
    <property type="entry name" value="His_Phos_1"/>
    <property type="match status" value="1"/>
</dbReference>
<evidence type="ECO:0000256" key="2">
    <source>
        <dbReference type="PIRSR" id="PIRSR613078-1"/>
    </source>
</evidence>
<evidence type="ECO:0000256" key="3">
    <source>
        <dbReference type="PIRSR" id="PIRSR613078-2"/>
    </source>
</evidence>
<dbReference type="Proteomes" id="UP000219252">
    <property type="component" value="Unassembled WGS sequence"/>
</dbReference>
<keyword evidence="1" id="KW-0378">Hydrolase</keyword>
<dbReference type="OrthoDB" id="9783269at2"/>
<dbReference type="PANTHER" id="PTHR46517">
    <property type="entry name" value="FRUCTOSE-2,6-BISPHOSPHATASE TIGAR"/>
    <property type="match status" value="1"/>
</dbReference>
<dbReference type="CDD" id="cd07067">
    <property type="entry name" value="HP_PGM_like"/>
    <property type="match status" value="1"/>
</dbReference>
<dbReference type="SUPFAM" id="SSF53254">
    <property type="entry name" value="Phosphoglycerate mutase-like"/>
    <property type="match status" value="1"/>
</dbReference>
<sequence>MGTSHYMDLFLVRHGVTDWNKEKRYLGHTDRGVLMSELTQLKKLQKELAELSFDHVFTSDLRRCLETLAYLNVPAQVSVDTRIREINFGDWEGKTYNELKDNQIYRDWLNNWENLSIPNGESADTFKARIDTFIQDLLQHPFESTPNEKKLFLIMTHGGVIRYIVSKFVPSIAFWELSVPHGHGIHLTLVKHKGEWACNSLSVVPFQEKEK</sequence>
<dbReference type="InterPro" id="IPR029033">
    <property type="entry name" value="His_PPase_superfam"/>
</dbReference>
<feature type="active site" description="Proton donor/acceptor" evidence="2">
    <location>
        <position position="85"/>
    </location>
</feature>
<accession>A0A285UMN9</accession>
<organism evidence="4 5">
    <name type="scientific">Ureibacillus acetophenoni</name>
    <dbReference type="NCBI Taxonomy" id="614649"/>
    <lineage>
        <taxon>Bacteria</taxon>
        <taxon>Bacillati</taxon>
        <taxon>Bacillota</taxon>
        <taxon>Bacilli</taxon>
        <taxon>Bacillales</taxon>
        <taxon>Caryophanaceae</taxon>
        <taxon>Ureibacillus</taxon>
    </lineage>
</organism>